<organism evidence="3 4">
    <name type="scientific">Treponema primitia (strain ATCC BAA-887 / DSM 12427 / ZAS-2)</name>
    <dbReference type="NCBI Taxonomy" id="545694"/>
    <lineage>
        <taxon>Bacteria</taxon>
        <taxon>Pseudomonadati</taxon>
        <taxon>Spirochaetota</taxon>
        <taxon>Spirochaetia</taxon>
        <taxon>Spirochaetales</taxon>
        <taxon>Treponemataceae</taxon>
        <taxon>Treponema</taxon>
    </lineage>
</organism>
<proteinExistence type="predicted"/>
<dbReference type="STRING" id="545694.TREPR_2559"/>
<dbReference type="Proteomes" id="UP000009223">
    <property type="component" value="Chromosome"/>
</dbReference>
<dbReference type="GO" id="GO:0003774">
    <property type="term" value="F:cytoskeletal motor activity"/>
    <property type="evidence" value="ECO:0007669"/>
    <property type="project" value="InterPro"/>
</dbReference>
<dbReference type="KEGG" id="tpi:TREPR_2559"/>
<dbReference type="InterPro" id="IPR001624">
    <property type="entry name" value="FliE"/>
</dbReference>
<evidence type="ECO:0000313" key="4">
    <source>
        <dbReference type="Proteomes" id="UP000009223"/>
    </source>
</evidence>
<evidence type="ECO:0000313" key="3">
    <source>
        <dbReference type="EMBL" id="AEF85105.1"/>
    </source>
</evidence>
<protein>
    <recommendedName>
        <fullName evidence="2">Flagellar hook-basal body complex protein FliE</fullName>
    </recommendedName>
</protein>
<dbReference type="GO" id="GO:0071973">
    <property type="term" value="P:bacterial-type flagellum-dependent cell motility"/>
    <property type="evidence" value="ECO:0007669"/>
    <property type="project" value="InterPro"/>
</dbReference>
<dbReference type="eggNOG" id="COG1677">
    <property type="taxonomic scope" value="Bacteria"/>
</dbReference>
<gene>
    <name evidence="3" type="ordered locus">TREPR_2559</name>
</gene>
<evidence type="ECO:0000256" key="1">
    <source>
        <dbReference type="ARBA" id="ARBA00023143"/>
    </source>
</evidence>
<keyword evidence="4" id="KW-1185">Reference proteome</keyword>
<keyword evidence="3" id="KW-0966">Cell projection</keyword>
<dbReference type="HOGENOM" id="CLU_147249_4_1_12"/>
<evidence type="ECO:0000256" key="2">
    <source>
        <dbReference type="NCBIfam" id="TIGR00205"/>
    </source>
</evidence>
<dbReference type="AlphaFoldDB" id="F5YGL9"/>
<dbReference type="GO" id="GO:0005198">
    <property type="term" value="F:structural molecule activity"/>
    <property type="evidence" value="ECO:0007669"/>
    <property type="project" value="UniProtKB-UniRule"/>
</dbReference>
<name>F5YGL9_TREPZ</name>
<sequence>MTIYKPELVSGDKVPMAITNPKHLVPQGGPFSIGGKLAAGQGSLISEMGNTIGAEAVLGTGSFEDVMLRALDRVSGEQQFSADLTQRAIIEPGSVDVHDITTAQAKANMSLNIARTVLSRVVQGWKDIINTR</sequence>
<keyword evidence="1" id="KW-0975">Bacterial flagellum</keyword>
<dbReference type="RefSeq" id="WP_015707653.1">
    <property type="nucleotide sequence ID" value="NC_015578.1"/>
</dbReference>
<dbReference type="PRINTS" id="PR01006">
    <property type="entry name" value="FLGHOOKFLIE"/>
</dbReference>
<dbReference type="Pfam" id="PF02049">
    <property type="entry name" value="FliE"/>
    <property type="match status" value="1"/>
</dbReference>
<accession>F5YGL9</accession>
<keyword evidence="3" id="KW-0969">Cilium</keyword>
<keyword evidence="3" id="KW-0282">Flagellum</keyword>
<reference evidence="3 4" key="2">
    <citation type="journal article" date="2011" name="ISME J.">
        <title>RNA-seq reveals cooperative metabolic interactions between two termite-gut spirochete species in co-culture.</title>
        <authorList>
            <person name="Rosenthal A.Z."/>
            <person name="Matson E.G."/>
            <person name="Eldar A."/>
            <person name="Leadbetter J.R."/>
        </authorList>
    </citation>
    <scope>NUCLEOTIDE SEQUENCE [LARGE SCALE GENOMIC DNA]</scope>
    <source>
        <strain evidence="4">ATCC BAA-887 / DSM 12427 / ZAS-2</strain>
    </source>
</reference>
<reference evidence="4" key="1">
    <citation type="submission" date="2009-12" db="EMBL/GenBank/DDBJ databases">
        <title>Complete sequence of Treponema primitia strain ZAS-2.</title>
        <authorList>
            <person name="Tetu S.G."/>
            <person name="Matson E."/>
            <person name="Ren Q."/>
            <person name="Seshadri R."/>
            <person name="Elbourne L."/>
            <person name="Hassan K.A."/>
            <person name="Durkin A."/>
            <person name="Radune D."/>
            <person name="Mohamoud Y."/>
            <person name="Shay R."/>
            <person name="Jin S."/>
            <person name="Zhang X."/>
            <person name="Lucey K."/>
            <person name="Ballor N.R."/>
            <person name="Ottesen E."/>
            <person name="Rosenthal R."/>
            <person name="Allen A."/>
            <person name="Leadbetter J.R."/>
            <person name="Paulsen I.T."/>
        </authorList>
    </citation>
    <scope>NUCLEOTIDE SEQUENCE [LARGE SCALE GENOMIC DNA]</scope>
    <source>
        <strain evidence="4">ATCC BAA-887 / DSM 12427 / ZAS-2</strain>
    </source>
</reference>
<dbReference type="GO" id="GO:0009288">
    <property type="term" value="C:bacterial-type flagellum"/>
    <property type="evidence" value="ECO:0007669"/>
    <property type="project" value="InterPro"/>
</dbReference>
<dbReference type="OrthoDB" id="370409at2"/>
<dbReference type="EMBL" id="CP001843">
    <property type="protein sequence ID" value="AEF85105.1"/>
    <property type="molecule type" value="Genomic_DNA"/>
</dbReference>
<dbReference type="NCBIfam" id="TIGR00205">
    <property type="entry name" value="fliE"/>
    <property type="match status" value="1"/>
</dbReference>